<dbReference type="EMBL" id="KF623294">
    <property type="protein sequence ID" value="AGX01940.1"/>
    <property type="molecule type" value="Genomic_DNA"/>
</dbReference>
<evidence type="ECO:0000313" key="1">
    <source>
        <dbReference type="EMBL" id="AGX01940.1"/>
    </source>
</evidence>
<organism evidence="1 2">
    <name type="scientific">Erwinia phage PhiEaH1</name>
    <dbReference type="NCBI Taxonomy" id="1401669"/>
    <lineage>
        <taxon>Viruses</taxon>
        <taxon>Duplodnaviria</taxon>
        <taxon>Heunggongvirae</taxon>
        <taxon>Uroviricota</taxon>
        <taxon>Caudoviricetes</taxon>
        <taxon>Chimalliviridae</taxon>
        <taxon>Iapetusvirus</taxon>
        <taxon>Iapetusvirus EaH1</taxon>
    </lineage>
</organism>
<dbReference type="KEGG" id="vg:18501108"/>
<evidence type="ECO:0000313" key="2">
    <source>
        <dbReference type="Proteomes" id="UP000204235"/>
    </source>
</evidence>
<dbReference type="OrthoDB" id="11907at10239"/>
<name>W8D012_9CAUD</name>
<sequence length="447" mass="49385">MNPNLLYDTIHAILLKARGPRFRHKATFVSANGSATAIAVIEKWSSADYVSSFCRDMTIQVATSVKDYRDVLYARRDNLKCVLQKIQVDPVSGVDVIGGITTSYTYRAFLVDNADATLPHGNPMTSGTYLDGKDDMRYFHVQLVDPVAEFMSVRSGGGISRYNSNEDFLKALVLTAAKSEKGEQSVYLKGFEMVPSVNKGEITPDFVVPHSVPLIDVPGWIQENENGLYDKGLGSFIQDGIWYIYPLYRTNHLKTAVKKLVVFQVPTNVVPLLDNTSYQDGDTLYVVCTGSPSIQDISVSGNFEYGNGVRFIRADELMAAPTAQTENTALLNRSKYMAEFQDSTREDGFAIAGMSSVKATNNVPFEMSKLAANDGQLFTTTWQNSNADLVFPGMPVQVYHDIGGKIKKYGGTMFQIDEQWALERPGLSDQTQTSVAGMVMYLSKNSE</sequence>
<reference evidence="1 2" key="1">
    <citation type="journal article" date="2014" name="FEMS Microbiol. Lett.">
        <title>The genome of the Erwinia amylovora phage PhiEaH1 reveals greater diversity and broadens the applicability of phages for the treatment of fire blight.</title>
        <authorList>
            <person name="Meczker K."/>
            <person name="Domotor D."/>
            <person name="Vass J."/>
            <person name="Rakhely G."/>
            <person name="Schneider G."/>
            <person name="Kovacs T."/>
        </authorList>
    </citation>
    <scope>NUCLEOTIDE SEQUENCE [LARGE SCALE GENOMIC DNA]</scope>
</reference>
<dbReference type="Proteomes" id="UP000204235">
    <property type="component" value="Segment"/>
</dbReference>
<dbReference type="GeneID" id="18501108"/>
<keyword evidence="2" id="KW-1185">Reference proteome</keyword>
<protein>
    <submittedName>
        <fullName evidence="1">Virion structural protein</fullName>
    </submittedName>
</protein>
<accession>W8D012</accession>
<proteinExistence type="predicted"/>
<dbReference type="RefSeq" id="YP_009010272.1">
    <property type="nucleotide sequence ID" value="NC_023610.1"/>
</dbReference>